<evidence type="ECO:0000256" key="3">
    <source>
        <dbReference type="ARBA" id="ARBA00022679"/>
    </source>
</evidence>
<dbReference type="PROSITE" id="PS50011">
    <property type="entry name" value="PROTEIN_KINASE_DOM"/>
    <property type="match status" value="1"/>
</dbReference>
<evidence type="ECO:0000256" key="1">
    <source>
        <dbReference type="ARBA" id="ARBA00005926"/>
    </source>
</evidence>
<protein>
    <recommendedName>
        <fullName evidence="2">non-specific serine/threonine protein kinase</fullName>
        <ecNumber evidence="2">2.7.11.1</ecNumber>
    </recommendedName>
</protein>
<evidence type="ECO:0000256" key="8">
    <source>
        <dbReference type="RuleBase" id="RU000304"/>
    </source>
</evidence>
<dbReference type="PANTHER" id="PTHR11909">
    <property type="entry name" value="CASEIN KINASE-RELATED"/>
    <property type="match status" value="1"/>
</dbReference>
<comment type="similarity">
    <text evidence="1">Belongs to the protein kinase superfamily. CK1 Ser/Thr protein kinase family. Casein kinase I subfamily.</text>
</comment>
<dbReference type="STRING" id="3218.A0A2K1K7N1"/>
<dbReference type="CDD" id="cd14016">
    <property type="entry name" value="STKc_CK1"/>
    <property type="match status" value="1"/>
</dbReference>
<evidence type="ECO:0000256" key="2">
    <source>
        <dbReference type="ARBA" id="ARBA00012513"/>
    </source>
</evidence>
<evidence type="ECO:0000256" key="6">
    <source>
        <dbReference type="ARBA" id="ARBA00022840"/>
    </source>
</evidence>
<accession>A0A2K1K7N1</accession>
<dbReference type="GO" id="GO:0005737">
    <property type="term" value="C:cytoplasm"/>
    <property type="evidence" value="ECO:0000318"/>
    <property type="project" value="GO_Central"/>
</dbReference>
<dbReference type="InterPro" id="IPR008271">
    <property type="entry name" value="Ser/Thr_kinase_AS"/>
</dbReference>
<dbReference type="InterPro" id="IPR050235">
    <property type="entry name" value="CK1_Ser-Thr_kinase"/>
</dbReference>
<keyword evidence="8" id="KW-0723">Serine/threonine-protein kinase</keyword>
<organism evidence="10">
    <name type="scientific">Physcomitrium patens</name>
    <name type="common">Spreading-leaved earth moss</name>
    <name type="synonym">Physcomitrella patens</name>
    <dbReference type="NCBI Taxonomy" id="3218"/>
    <lineage>
        <taxon>Eukaryota</taxon>
        <taxon>Viridiplantae</taxon>
        <taxon>Streptophyta</taxon>
        <taxon>Embryophyta</taxon>
        <taxon>Bryophyta</taxon>
        <taxon>Bryophytina</taxon>
        <taxon>Bryopsida</taxon>
        <taxon>Funariidae</taxon>
        <taxon>Funariales</taxon>
        <taxon>Funariaceae</taxon>
        <taxon>Physcomitrium</taxon>
    </lineage>
</organism>
<dbReference type="EC" id="2.7.11.1" evidence="2"/>
<evidence type="ECO:0000256" key="5">
    <source>
        <dbReference type="ARBA" id="ARBA00022777"/>
    </source>
</evidence>
<keyword evidence="4 7" id="KW-0547">Nucleotide-binding</keyword>
<evidence type="ECO:0000313" key="12">
    <source>
        <dbReference type="Proteomes" id="UP000006727"/>
    </source>
</evidence>
<keyword evidence="6 7" id="KW-0067">ATP-binding</keyword>
<name>A0A2K1K7N1_PHYPA</name>
<dbReference type="AlphaFoldDB" id="A0A2K1K7N1"/>
<keyword evidence="3" id="KW-0808">Transferase</keyword>
<dbReference type="GO" id="GO:0005524">
    <property type="term" value="F:ATP binding"/>
    <property type="evidence" value="ECO:0007669"/>
    <property type="project" value="UniProtKB-UniRule"/>
</dbReference>
<dbReference type="InterPro" id="IPR000719">
    <property type="entry name" value="Prot_kinase_dom"/>
</dbReference>
<dbReference type="SMART" id="SM00220">
    <property type="entry name" value="S_TKc"/>
    <property type="match status" value="1"/>
</dbReference>
<keyword evidence="12" id="KW-1185">Reference proteome</keyword>
<evidence type="ECO:0000259" key="9">
    <source>
        <dbReference type="PROSITE" id="PS50011"/>
    </source>
</evidence>
<reference evidence="10 12" key="2">
    <citation type="journal article" date="2018" name="Plant J.">
        <title>The Physcomitrella patens chromosome-scale assembly reveals moss genome structure and evolution.</title>
        <authorList>
            <person name="Lang D."/>
            <person name="Ullrich K.K."/>
            <person name="Murat F."/>
            <person name="Fuchs J."/>
            <person name="Jenkins J."/>
            <person name="Haas F.B."/>
            <person name="Piednoel M."/>
            <person name="Gundlach H."/>
            <person name="Van Bel M."/>
            <person name="Meyberg R."/>
            <person name="Vives C."/>
            <person name="Morata J."/>
            <person name="Symeonidi A."/>
            <person name="Hiss M."/>
            <person name="Muchero W."/>
            <person name="Kamisugi Y."/>
            <person name="Saleh O."/>
            <person name="Blanc G."/>
            <person name="Decker E.L."/>
            <person name="van Gessel N."/>
            <person name="Grimwood J."/>
            <person name="Hayes R.D."/>
            <person name="Graham S.W."/>
            <person name="Gunter L.E."/>
            <person name="McDaniel S.F."/>
            <person name="Hoernstein S.N.W."/>
            <person name="Larsson A."/>
            <person name="Li F.W."/>
            <person name="Perroud P.F."/>
            <person name="Phillips J."/>
            <person name="Ranjan P."/>
            <person name="Rokshar D.S."/>
            <person name="Rothfels C.J."/>
            <person name="Schneider L."/>
            <person name="Shu S."/>
            <person name="Stevenson D.W."/>
            <person name="Thummler F."/>
            <person name="Tillich M."/>
            <person name="Villarreal Aguilar J.C."/>
            <person name="Widiez T."/>
            <person name="Wong G.K."/>
            <person name="Wymore A."/>
            <person name="Zhang Y."/>
            <person name="Zimmer A.D."/>
            <person name="Quatrano R.S."/>
            <person name="Mayer K.F.X."/>
            <person name="Goodstein D."/>
            <person name="Casacuberta J.M."/>
            <person name="Vandepoele K."/>
            <person name="Reski R."/>
            <person name="Cuming A.C."/>
            <person name="Tuskan G.A."/>
            <person name="Maumus F."/>
            <person name="Salse J."/>
            <person name="Schmutz J."/>
            <person name="Rensing S.A."/>
        </authorList>
    </citation>
    <scope>NUCLEOTIDE SEQUENCE [LARGE SCALE GENOMIC DNA]</scope>
    <source>
        <strain evidence="11 12">cv. Gransden 2004</strain>
    </source>
</reference>
<dbReference type="EMBL" id="ABEU02000008">
    <property type="protein sequence ID" value="PNR49790.1"/>
    <property type="molecule type" value="Genomic_DNA"/>
</dbReference>
<dbReference type="SUPFAM" id="SSF56112">
    <property type="entry name" value="Protein kinase-like (PK-like)"/>
    <property type="match status" value="1"/>
</dbReference>
<dbReference type="Gramene" id="Pp3c8_17190V3.1">
    <property type="protein sequence ID" value="Pp3c8_17190V3.1"/>
    <property type="gene ID" value="Pp3c8_17190"/>
</dbReference>
<dbReference type="OMA" id="HERIMKM"/>
<reference evidence="10 12" key="1">
    <citation type="journal article" date="2008" name="Science">
        <title>The Physcomitrella genome reveals evolutionary insights into the conquest of land by plants.</title>
        <authorList>
            <person name="Rensing S."/>
            <person name="Lang D."/>
            <person name="Zimmer A."/>
            <person name="Terry A."/>
            <person name="Salamov A."/>
            <person name="Shapiro H."/>
            <person name="Nishiyama T."/>
            <person name="Perroud P.-F."/>
            <person name="Lindquist E."/>
            <person name="Kamisugi Y."/>
            <person name="Tanahashi T."/>
            <person name="Sakakibara K."/>
            <person name="Fujita T."/>
            <person name="Oishi K."/>
            <person name="Shin-I T."/>
            <person name="Kuroki Y."/>
            <person name="Toyoda A."/>
            <person name="Suzuki Y."/>
            <person name="Hashimoto A."/>
            <person name="Yamaguchi K."/>
            <person name="Sugano A."/>
            <person name="Kohara Y."/>
            <person name="Fujiyama A."/>
            <person name="Anterola A."/>
            <person name="Aoki S."/>
            <person name="Ashton N."/>
            <person name="Barbazuk W.B."/>
            <person name="Barker E."/>
            <person name="Bennetzen J."/>
            <person name="Bezanilla M."/>
            <person name="Blankenship R."/>
            <person name="Cho S.H."/>
            <person name="Dutcher S."/>
            <person name="Estelle M."/>
            <person name="Fawcett J.A."/>
            <person name="Gundlach H."/>
            <person name="Hanada K."/>
            <person name="Heyl A."/>
            <person name="Hicks K.A."/>
            <person name="Hugh J."/>
            <person name="Lohr M."/>
            <person name="Mayer K."/>
            <person name="Melkozernov A."/>
            <person name="Murata T."/>
            <person name="Nelson D."/>
            <person name="Pils B."/>
            <person name="Prigge M."/>
            <person name="Reiss B."/>
            <person name="Renner T."/>
            <person name="Rombauts S."/>
            <person name="Rushton P."/>
            <person name="Sanderfoot A."/>
            <person name="Schween G."/>
            <person name="Shiu S.-H."/>
            <person name="Stueber K."/>
            <person name="Theodoulou F.L."/>
            <person name="Tu H."/>
            <person name="Van de Peer Y."/>
            <person name="Verrier P.J."/>
            <person name="Waters E."/>
            <person name="Wood A."/>
            <person name="Yang L."/>
            <person name="Cove D."/>
            <person name="Cuming A."/>
            <person name="Hasebe M."/>
            <person name="Lucas S."/>
            <person name="Mishler D.B."/>
            <person name="Reski R."/>
            <person name="Grigoriev I."/>
            <person name="Quatrano R.S."/>
            <person name="Boore J.L."/>
        </authorList>
    </citation>
    <scope>NUCLEOTIDE SEQUENCE [LARGE SCALE GENOMIC DNA]</scope>
    <source>
        <strain evidence="11 12">cv. Gransden 2004</strain>
    </source>
</reference>
<feature type="domain" description="Protein kinase" evidence="9">
    <location>
        <begin position="9"/>
        <end position="306"/>
    </location>
</feature>
<dbReference type="PROSITE" id="PS00107">
    <property type="entry name" value="PROTEIN_KINASE_ATP"/>
    <property type="match status" value="1"/>
</dbReference>
<dbReference type="GO" id="GO:0007165">
    <property type="term" value="P:signal transduction"/>
    <property type="evidence" value="ECO:0000318"/>
    <property type="project" value="GO_Central"/>
</dbReference>
<gene>
    <name evidence="10" type="ORF">PHYPA_011686</name>
</gene>
<evidence type="ECO:0000256" key="7">
    <source>
        <dbReference type="PROSITE-ProRule" id="PRU10141"/>
    </source>
</evidence>
<reference evidence="11" key="3">
    <citation type="submission" date="2020-12" db="UniProtKB">
        <authorList>
            <consortium name="EnsemblPlants"/>
        </authorList>
    </citation>
    <scope>IDENTIFICATION</scope>
</reference>
<evidence type="ECO:0000313" key="10">
    <source>
        <dbReference type="EMBL" id="PNR49790.1"/>
    </source>
</evidence>
<dbReference type="PROSITE" id="PS00108">
    <property type="entry name" value="PROTEIN_KINASE_ST"/>
    <property type="match status" value="1"/>
</dbReference>
<dbReference type="FunFam" id="1.10.510.10:FF:001244">
    <property type="entry name" value="Putative casein kinase I"/>
    <property type="match status" value="1"/>
</dbReference>
<dbReference type="PaxDb" id="3218-PP1S114_178V6.1"/>
<dbReference type="InterPro" id="IPR017441">
    <property type="entry name" value="Protein_kinase_ATP_BS"/>
</dbReference>
<dbReference type="Gene3D" id="1.10.510.10">
    <property type="entry name" value="Transferase(Phosphotransferase) domain 1"/>
    <property type="match status" value="1"/>
</dbReference>
<dbReference type="InterPro" id="IPR011009">
    <property type="entry name" value="Kinase-like_dom_sf"/>
</dbReference>
<dbReference type="Pfam" id="PF00069">
    <property type="entry name" value="Pkinase"/>
    <property type="match status" value="1"/>
</dbReference>
<dbReference type="EnsemblPlants" id="Pp3c8_17190V3.1">
    <property type="protein sequence ID" value="Pp3c8_17190V3.1"/>
    <property type="gene ID" value="Pp3c8_17190"/>
</dbReference>
<dbReference type="InParanoid" id="A0A2K1K7N1"/>
<dbReference type="GO" id="GO:0004674">
    <property type="term" value="F:protein serine/threonine kinase activity"/>
    <property type="evidence" value="ECO:0000318"/>
    <property type="project" value="GO_Central"/>
</dbReference>
<sequence length="371" mass="42243">MNYERGNKYLLGQKIGNGSSADVFVGTNVRCNQQVAMKLENINATHPQLLYESKLYRILHGGPGIANMQWYGLQGQFRVLVMDLLGPTLEDLKEFCSVKFSCCKENLARFSLKTVLMLANQLINVLQYIHSKGFLHRDVKPENLLMGLGRQANQVHIIDFGLAKKWSDPKTKEHIPCRSEKDLVGTARYASIGNHLGLEQSRKDDLESLGYVFVYLLKGSLPWENIKAETREEKHERIMKMKIAMCAEMICEGLPSQFGKFLQVTRALPFQAEPDYEGYKKMFQDCLVEEGELRTGLCLRLECQTLRKSWGSSKICPSLDPSMCKWEGQIPLCSKRCYESTSPPLVTIEPLKLERPFTQRPPPPRPPPSRV</sequence>
<feature type="binding site" evidence="7">
    <location>
        <position position="38"/>
    </location>
    <ligand>
        <name>ATP</name>
        <dbReference type="ChEBI" id="CHEBI:30616"/>
    </ligand>
</feature>
<evidence type="ECO:0000313" key="11">
    <source>
        <dbReference type="EnsemblPlants" id="Pp3c8_17190V3.1"/>
    </source>
</evidence>
<dbReference type="GO" id="GO:0006897">
    <property type="term" value="P:endocytosis"/>
    <property type="evidence" value="ECO:0000318"/>
    <property type="project" value="GO_Central"/>
</dbReference>
<keyword evidence="5" id="KW-0418">Kinase</keyword>
<evidence type="ECO:0000256" key="4">
    <source>
        <dbReference type="ARBA" id="ARBA00022741"/>
    </source>
</evidence>
<dbReference type="GO" id="GO:0005634">
    <property type="term" value="C:nucleus"/>
    <property type="evidence" value="ECO:0000318"/>
    <property type="project" value="GO_Central"/>
</dbReference>
<proteinExistence type="inferred from homology"/>
<dbReference type="Proteomes" id="UP000006727">
    <property type="component" value="Chromosome 8"/>
</dbReference>